<evidence type="ECO:0000256" key="8">
    <source>
        <dbReference type="ARBA" id="ARBA00022982"/>
    </source>
</evidence>
<evidence type="ECO:0000256" key="2">
    <source>
        <dbReference type="ARBA" id="ARBA00004370"/>
    </source>
</evidence>
<accession>J9SDX9</accession>
<evidence type="ECO:0000256" key="1">
    <source>
        <dbReference type="ARBA" id="ARBA00001192"/>
    </source>
</evidence>
<keyword evidence="4" id="KW-0813">Transport</keyword>
<dbReference type="Pfam" id="PF01786">
    <property type="entry name" value="AOX"/>
    <property type="match status" value="1"/>
</dbReference>
<dbReference type="GO" id="GO:0005739">
    <property type="term" value="C:mitochondrion"/>
    <property type="evidence" value="ECO:0007669"/>
    <property type="project" value="TreeGrafter"/>
</dbReference>
<dbReference type="InterPro" id="IPR002680">
    <property type="entry name" value="AOX"/>
</dbReference>
<dbReference type="GO" id="GO:0009916">
    <property type="term" value="F:alternative oxidase activity"/>
    <property type="evidence" value="ECO:0007669"/>
    <property type="project" value="UniProtKB-UniRule"/>
</dbReference>
<organism evidence="15">
    <name type="scientific">Dunaliella salina</name>
    <name type="common">Green alga</name>
    <name type="synonym">Protococcus salinus</name>
    <dbReference type="NCBI Taxonomy" id="3046"/>
    <lineage>
        <taxon>Eukaryota</taxon>
        <taxon>Viridiplantae</taxon>
        <taxon>Chlorophyta</taxon>
        <taxon>core chlorophytes</taxon>
        <taxon>Chlorophyceae</taxon>
        <taxon>CS clade</taxon>
        <taxon>Chlamydomonadales</taxon>
        <taxon>Dunaliellaceae</taxon>
        <taxon>Dunaliella</taxon>
    </lineage>
</organism>
<keyword evidence="11 13" id="KW-0408">Iron</keyword>
<dbReference type="CDD" id="cd01053">
    <property type="entry name" value="AOX"/>
    <property type="match status" value="1"/>
</dbReference>
<comment type="subcellular location">
    <subcellularLocation>
        <location evidence="2">Membrane</location>
    </subcellularLocation>
</comment>
<proteinExistence type="evidence at transcript level"/>
<evidence type="ECO:0000256" key="10">
    <source>
        <dbReference type="ARBA" id="ARBA00023002"/>
    </source>
</evidence>
<protein>
    <recommendedName>
        <fullName evidence="13">Ubiquinol oxidase</fullName>
        <ecNumber evidence="13">1.10.3.11</ecNumber>
    </recommendedName>
</protein>
<reference evidence="15" key="1">
    <citation type="submission" date="2012-06" db="EMBL/GenBank/DDBJ databases">
        <title>Environmental stress responses of plastid terminal oxidase in Dunaliella salina and Dunaliella bardawil.</title>
        <authorList>
            <person name="Einali A."/>
            <person name="Shariati M."/>
            <person name="Ishikawa N."/>
            <person name="Nii H."/>
            <person name="Endo T."/>
        </authorList>
    </citation>
    <scope>NUCLEOTIDE SEQUENCE</scope>
    <source>
        <strain evidence="15">UTEX2538</strain>
    </source>
</reference>
<keyword evidence="6 13" id="KW-0812">Transmembrane</keyword>
<comment type="cofactor">
    <cofactor evidence="13">
        <name>Fe cation</name>
        <dbReference type="ChEBI" id="CHEBI:24875"/>
    </cofactor>
    <text evidence="13">Binds 2 iron ions per subunit.</text>
</comment>
<dbReference type="GO" id="GO:0046872">
    <property type="term" value="F:metal ion binding"/>
    <property type="evidence" value="ECO:0007669"/>
    <property type="project" value="UniProtKB-UniRule"/>
</dbReference>
<keyword evidence="9 14" id="KW-1133">Transmembrane helix</keyword>
<dbReference type="GO" id="GO:0098803">
    <property type="term" value="C:respiratory chain complex"/>
    <property type="evidence" value="ECO:0007669"/>
    <property type="project" value="UniProtKB-UniRule"/>
</dbReference>
<dbReference type="PANTHER" id="PTHR31803:SF19">
    <property type="entry name" value="UBIQUINOL OXIDASE"/>
    <property type="match status" value="1"/>
</dbReference>
<evidence type="ECO:0000256" key="9">
    <source>
        <dbReference type="ARBA" id="ARBA00022989"/>
    </source>
</evidence>
<evidence type="ECO:0000256" key="6">
    <source>
        <dbReference type="ARBA" id="ARBA00022692"/>
    </source>
</evidence>
<keyword evidence="12 13" id="KW-0472">Membrane</keyword>
<keyword evidence="10 13" id="KW-0560">Oxidoreductase</keyword>
<dbReference type="EC" id="1.10.3.11" evidence="13"/>
<dbReference type="EMBL" id="JX266058">
    <property type="protein sequence ID" value="AFR58668.1"/>
    <property type="molecule type" value="mRNA"/>
</dbReference>
<dbReference type="AlphaFoldDB" id="J9SDX9"/>
<evidence type="ECO:0000313" key="15">
    <source>
        <dbReference type="EMBL" id="AFR58668.1"/>
    </source>
</evidence>
<name>J9SDX9_DUNSA</name>
<dbReference type="GO" id="GO:0102721">
    <property type="term" value="F:ubiquinol:oxygen oxidoreductase activity"/>
    <property type="evidence" value="ECO:0007669"/>
    <property type="project" value="UniProtKB-EC"/>
</dbReference>
<evidence type="ECO:0000256" key="7">
    <source>
        <dbReference type="ARBA" id="ARBA00022723"/>
    </source>
</evidence>
<evidence type="ECO:0000256" key="14">
    <source>
        <dbReference type="SAM" id="Phobius"/>
    </source>
</evidence>
<evidence type="ECO:0000256" key="3">
    <source>
        <dbReference type="ARBA" id="ARBA00008388"/>
    </source>
</evidence>
<keyword evidence="7 13" id="KW-0479">Metal-binding</keyword>
<dbReference type="GO" id="GO:0010230">
    <property type="term" value="P:alternative respiration"/>
    <property type="evidence" value="ECO:0007669"/>
    <property type="project" value="TreeGrafter"/>
</dbReference>
<dbReference type="InterPro" id="IPR038659">
    <property type="entry name" value="AOX_sf"/>
</dbReference>
<evidence type="ECO:0000256" key="5">
    <source>
        <dbReference type="ARBA" id="ARBA00022660"/>
    </source>
</evidence>
<dbReference type="PANTHER" id="PTHR31803">
    <property type="entry name" value="ALTERNATIVE OXIDASE"/>
    <property type="match status" value="1"/>
</dbReference>
<gene>
    <name evidence="15" type="primary">PTOX1</name>
</gene>
<evidence type="ECO:0000256" key="4">
    <source>
        <dbReference type="ARBA" id="ARBA00022448"/>
    </source>
</evidence>
<evidence type="ECO:0000256" key="11">
    <source>
        <dbReference type="ARBA" id="ARBA00023004"/>
    </source>
</evidence>
<evidence type="ECO:0000256" key="13">
    <source>
        <dbReference type="RuleBase" id="RU003779"/>
    </source>
</evidence>
<comment type="catalytic activity">
    <reaction evidence="1 13">
        <text>2 a ubiquinol + O2 = 2 a ubiquinone + 2 H2O</text>
        <dbReference type="Rhea" id="RHEA:30255"/>
        <dbReference type="Rhea" id="RHEA-COMP:9565"/>
        <dbReference type="Rhea" id="RHEA-COMP:9566"/>
        <dbReference type="ChEBI" id="CHEBI:15377"/>
        <dbReference type="ChEBI" id="CHEBI:15379"/>
        <dbReference type="ChEBI" id="CHEBI:16389"/>
        <dbReference type="ChEBI" id="CHEBI:17976"/>
        <dbReference type="EC" id="1.10.3.11"/>
    </reaction>
</comment>
<sequence length="451" mass="52119">MFLHGFQKSMQQLRVPNRSPALRPPTRCTRPRLPAVKAQQSVEQQKPQQQQGLYAFDGEQPQEEDMRDCPVFVDRQGEFVRVMCADYGYRSGVGRMYHSADGSIPVSGFELAWDNFRAELASLRRSMRGDEYAGVSRRNPPQSLLGKALSALGGLAVQGFAALDRTLEGAKLLPKLEAAPESPDVIDPNTGEVNSECRKIRQKLQQLTLSNKAVAEREHTRERSGGKVETTWYIRLLYDAVCLMLDVVYNNRPLQRFWFLETVARMPYFSYISCIHLYETLGWWRAAAELRKIHFAEEWNELHHLQIMEALGGDCMWFDRFLAYHSAIAYYWVLVALYIFSPRLSYNFSELLEAHAVDTYSEFVSSNEVLLKSLEPPLVAAQYYRSPDLYMFDEFQTDIKSEKRTPKCDNLYDVFVNIRDDEAEHVKTMNACQDAEIMDEIVERREQTRRV</sequence>
<dbReference type="Gene3D" id="1.20.1260.140">
    <property type="entry name" value="Alternative oxidase"/>
    <property type="match status" value="1"/>
</dbReference>
<evidence type="ECO:0000256" key="12">
    <source>
        <dbReference type="ARBA" id="ARBA00023136"/>
    </source>
</evidence>
<keyword evidence="5 13" id="KW-0679">Respiratory chain</keyword>
<feature type="transmembrane region" description="Helical" evidence="14">
    <location>
        <begin position="321"/>
        <end position="340"/>
    </location>
</feature>
<comment type="similarity">
    <text evidence="3 13">Belongs to the alternative oxidase family.</text>
</comment>
<dbReference type="GO" id="GO:0016020">
    <property type="term" value="C:membrane"/>
    <property type="evidence" value="ECO:0007669"/>
    <property type="project" value="UniProtKB-SubCell"/>
</dbReference>
<keyword evidence="8 13" id="KW-0249">Electron transport</keyword>
<dbReference type="GO" id="GO:0106292">
    <property type="term" value="F:superoxide-generating NADPH oxidase activity"/>
    <property type="evidence" value="ECO:0007669"/>
    <property type="project" value="UniProtKB-ARBA"/>
</dbReference>